<proteinExistence type="predicted"/>
<accession>A0A6G1QAZ0</accession>
<gene>
    <name evidence="2" type="ORF">EXN66_Car015497</name>
</gene>
<dbReference type="AlphaFoldDB" id="A0A6G1QAZ0"/>
<name>A0A6G1QAZ0_CHAAH</name>
<sequence>MKGREDKKKDGQKPVILLHTQAITETQNSLGDEIRERQEERSKPEDAQETKPLASVFTMHVKQTTMT</sequence>
<keyword evidence="3" id="KW-1185">Reference proteome</keyword>
<dbReference type="EMBL" id="CM015726">
    <property type="protein sequence ID" value="KAF3699810.1"/>
    <property type="molecule type" value="Genomic_DNA"/>
</dbReference>
<dbReference type="Proteomes" id="UP000503349">
    <property type="component" value="Chromosome 15"/>
</dbReference>
<evidence type="ECO:0000313" key="2">
    <source>
        <dbReference type="EMBL" id="KAF3699810.1"/>
    </source>
</evidence>
<feature type="region of interest" description="Disordered" evidence="1">
    <location>
        <begin position="1"/>
        <end position="53"/>
    </location>
</feature>
<reference evidence="3" key="2">
    <citation type="submission" date="2019-02" db="EMBL/GenBank/DDBJ databases">
        <title>Opniocepnalus argus Var Kimnra genome.</title>
        <authorList>
            <person name="Zhou C."/>
            <person name="Xiao S."/>
        </authorList>
    </citation>
    <scope>NUCLEOTIDE SEQUENCE [LARGE SCALE GENOMIC DNA]</scope>
</reference>
<organism evidence="2 3">
    <name type="scientific">Channa argus</name>
    <name type="common">Northern snakehead</name>
    <name type="synonym">Ophicephalus argus</name>
    <dbReference type="NCBI Taxonomy" id="215402"/>
    <lineage>
        <taxon>Eukaryota</taxon>
        <taxon>Metazoa</taxon>
        <taxon>Chordata</taxon>
        <taxon>Craniata</taxon>
        <taxon>Vertebrata</taxon>
        <taxon>Euteleostomi</taxon>
        <taxon>Actinopterygii</taxon>
        <taxon>Neopterygii</taxon>
        <taxon>Teleostei</taxon>
        <taxon>Neoteleostei</taxon>
        <taxon>Acanthomorphata</taxon>
        <taxon>Anabantaria</taxon>
        <taxon>Anabantiformes</taxon>
        <taxon>Channoidei</taxon>
        <taxon>Channidae</taxon>
        <taxon>Channa</taxon>
    </lineage>
</organism>
<reference evidence="2 3" key="1">
    <citation type="submission" date="2019-02" db="EMBL/GenBank/DDBJ databases">
        <title>Opniocepnalus argus genome.</title>
        <authorList>
            <person name="Zhou C."/>
            <person name="Xiao S."/>
        </authorList>
    </citation>
    <scope>NUCLEOTIDE SEQUENCE [LARGE SCALE GENOMIC DNA]</scope>
    <source>
        <strain evidence="2">OARG1902GOOAL</strain>
        <tissue evidence="2">Muscle</tissue>
    </source>
</reference>
<feature type="compositionally biased region" description="Basic and acidic residues" evidence="1">
    <location>
        <begin position="32"/>
        <end position="49"/>
    </location>
</feature>
<evidence type="ECO:0000256" key="1">
    <source>
        <dbReference type="SAM" id="MobiDB-lite"/>
    </source>
</evidence>
<evidence type="ECO:0000313" key="3">
    <source>
        <dbReference type="Proteomes" id="UP000503349"/>
    </source>
</evidence>
<feature type="compositionally biased region" description="Basic and acidic residues" evidence="1">
    <location>
        <begin position="1"/>
        <end position="12"/>
    </location>
</feature>
<protein>
    <submittedName>
        <fullName evidence="2">Uncharacterized protein</fullName>
    </submittedName>
</protein>
<feature type="compositionally biased region" description="Polar residues" evidence="1">
    <location>
        <begin position="21"/>
        <end position="30"/>
    </location>
</feature>